<dbReference type="Proteomes" id="UP000767327">
    <property type="component" value="Unassembled WGS sequence"/>
</dbReference>
<name>A0A971ICB1_9BIFI</name>
<dbReference type="InterPro" id="IPR002935">
    <property type="entry name" value="SAM_O-MeTrfase"/>
</dbReference>
<dbReference type="Pfam" id="PF01596">
    <property type="entry name" value="Methyltransf_3"/>
    <property type="match status" value="1"/>
</dbReference>
<proteinExistence type="predicted"/>
<dbReference type="RefSeq" id="WP_273172714.1">
    <property type="nucleotide sequence ID" value="NZ_JAAXZR010000009.1"/>
</dbReference>
<dbReference type="GO" id="GO:0008171">
    <property type="term" value="F:O-methyltransferase activity"/>
    <property type="evidence" value="ECO:0007669"/>
    <property type="project" value="InterPro"/>
</dbReference>
<dbReference type="PANTHER" id="PTHR10509">
    <property type="entry name" value="O-METHYLTRANSFERASE-RELATED"/>
    <property type="match status" value="1"/>
</dbReference>
<keyword evidence="2" id="KW-0808">Transferase</keyword>
<reference evidence="4" key="2">
    <citation type="submission" date="2020-01" db="EMBL/GenBank/DDBJ databases">
        <authorList>
            <person name="Campanaro S."/>
        </authorList>
    </citation>
    <scope>NUCLEOTIDE SEQUENCE</scope>
    <source>
        <strain evidence="4">AS01afH2WH_6</strain>
    </source>
</reference>
<organism evidence="4 5">
    <name type="scientific">Bifidobacterium crudilactis</name>
    <dbReference type="NCBI Taxonomy" id="327277"/>
    <lineage>
        <taxon>Bacteria</taxon>
        <taxon>Bacillati</taxon>
        <taxon>Actinomycetota</taxon>
        <taxon>Actinomycetes</taxon>
        <taxon>Bifidobacteriales</taxon>
        <taxon>Bifidobacteriaceae</taxon>
        <taxon>Bifidobacterium</taxon>
    </lineage>
</organism>
<dbReference type="PROSITE" id="PS51682">
    <property type="entry name" value="SAM_OMT_I"/>
    <property type="match status" value="1"/>
</dbReference>
<protein>
    <submittedName>
        <fullName evidence="4">Methyltransferase</fullName>
    </submittedName>
</protein>
<dbReference type="Gene3D" id="3.40.50.150">
    <property type="entry name" value="Vaccinia Virus protein VP39"/>
    <property type="match status" value="1"/>
</dbReference>
<evidence type="ECO:0000256" key="1">
    <source>
        <dbReference type="ARBA" id="ARBA00022603"/>
    </source>
</evidence>
<sequence length="223" mass="24002">MNKTSYTNLSKAWEFIESRAVDEQRSYLQEIRSKVESQGHEQGSAAQASFLNTLIRLVGARSIILVGTAAAVETVQIIDALQGGGQLTVVDSSSDGAAVIRAIFNDLDDESDTRMRAVNASAGVFLPRLNAEDYDLIIVTGDASNYLASYQQSSRLLKQGGATVFTDMLGFQASDSQGGLLNPVDRDAKTLELRKLLSMVDDDETTDSTLIPVGTGMLIATHH</sequence>
<evidence type="ECO:0000256" key="3">
    <source>
        <dbReference type="ARBA" id="ARBA00022691"/>
    </source>
</evidence>
<evidence type="ECO:0000256" key="2">
    <source>
        <dbReference type="ARBA" id="ARBA00022679"/>
    </source>
</evidence>
<dbReference type="InterPro" id="IPR029063">
    <property type="entry name" value="SAM-dependent_MTases_sf"/>
</dbReference>
<dbReference type="InterPro" id="IPR050362">
    <property type="entry name" value="Cation-dep_OMT"/>
</dbReference>
<keyword evidence="1 4" id="KW-0489">Methyltransferase</keyword>
<dbReference type="PANTHER" id="PTHR10509:SF14">
    <property type="entry name" value="CAFFEOYL-COA O-METHYLTRANSFERASE 3-RELATED"/>
    <property type="match status" value="1"/>
</dbReference>
<gene>
    <name evidence="4" type="ORF">GXW98_02145</name>
</gene>
<evidence type="ECO:0000313" key="4">
    <source>
        <dbReference type="EMBL" id="NLT79073.1"/>
    </source>
</evidence>
<dbReference type="EMBL" id="JAAXZR010000009">
    <property type="protein sequence ID" value="NLT79073.1"/>
    <property type="molecule type" value="Genomic_DNA"/>
</dbReference>
<dbReference type="SUPFAM" id="SSF53335">
    <property type="entry name" value="S-adenosyl-L-methionine-dependent methyltransferases"/>
    <property type="match status" value="1"/>
</dbReference>
<dbReference type="GO" id="GO:0032259">
    <property type="term" value="P:methylation"/>
    <property type="evidence" value="ECO:0007669"/>
    <property type="project" value="UniProtKB-KW"/>
</dbReference>
<evidence type="ECO:0000313" key="5">
    <source>
        <dbReference type="Proteomes" id="UP000767327"/>
    </source>
</evidence>
<comment type="caution">
    <text evidence="4">The sequence shown here is derived from an EMBL/GenBank/DDBJ whole genome shotgun (WGS) entry which is preliminary data.</text>
</comment>
<accession>A0A971ICB1</accession>
<reference evidence="4" key="1">
    <citation type="journal article" date="2020" name="Biotechnol. Biofuels">
        <title>New insights from the biogas microbiome by comprehensive genome-resolved metagenomics of nearly 1600 species originating from multiple anaerobic digesters.</title>
        <authorList>
            <person name="Campanaro S."/>
            <person name="Treu L."/>
            <person name="Rodriguez-R L.M."/>
            <person name="Kovalovszki A."/>
            <person name="Ziels R.M."/>
            <person name="Maus I."/>
            <person name="Zhu X."/>
            <person name="Kougias P.G."/>
            <person name="Basile A."/>
            <person name="Luo G."/>
            <person name="Schluter A."/>
            <person name="Konstantinidis K.T."/>
            <person name="Angelidaki I."/>
        </authorList>
    </citation>
    <scope>NUCLEOTIDE SEQUENCE</scope>
    <source>
        <strain evidence="4">AS01afH2WH_6</strain>
    </source>
</reference>
<keyword evidence="3" id="KW-0949">S-adenosyl-L-methionine</keyword>
<dbReference type="AlphaFoldDB" id="A0A971ICB1"/>
<dbReference type="GO" id="GO:0008757">
    <property type="term" value="F:S-adenosylmethionine-dependent methyltransferase activity"/>
    <property type="evidence" value="ECO:0007669"/>
    <property type="project" value="TreeGrafter"/>
</dbReference>